<keyword evidence="2" id="KW-1185">Reference proteome</keyword>
<accession>A0A4Q0S8S5</accession>
<reference evidence="1 2" key="1">
    <citation type="submission" date="2015-04" db="EMBL/GenBank/DDBJ databases">
        <title>Comparative genomics of rhizobia nodulating Arachis hypogaea in China.</title>
        <authorList>
            <person name="Li Y."/>
        </authorList>
    </citation>
    <scope>NUCLEOTIDE SEQUENCE [LARGE SCALE GENOMIC DNA]</scope>
    <source>
        <strain evidence="1 2">CCBAU 51757</strain>
    </source>
</reference>
<dbReference type="EMBL" id="LBJQ01000059">
    <property type="protein sequence ID" value="RXH31417.1"/>
    <property type="molecule type" value="Genomic_DNA"/>
</dbReference>
<proteinExistence type="predicted"/>
<evidence type="ECO:0000313" key="1">
    <source>
        <dbReference type="EMBL" id="RXH31417.1"/>
    </source>
</evidence>
<protein>
    <submittedName>
        <fullName evidence="1">Uncharacterized protein</fullName>
    </submittedName>
</protein>
<evidence type="ECO:0000313" key="2">
    <source>
        <dbReference type="Proteomes" id="UP000289546"/>
    </source>
</evidence>
<gene>
    <name evidence="1" type="ORF">XH99_10765</name>
</gene>
<sequence length="63" mass="6837">MQAPLAALCYQSSELHHFPDDCGAAKPLVGSEIHSYRSSALRHGDAERTVEGEPVELLAETDE</sequence>
<comment type="caution">
    <text evidence="1">The sequence shown here is derived from an EMBL/GenBank/DDBJ whole genome shotgun (WGS) entry which is preliminary data.</text>
</comment>
<dbReference type="AlphaFoldDB" id="A0A4Q0S8S5"/>
<dbReference type="Proteomes" id="UP000289546">
    <property type="component" value="Unassembled WGS sequence"/>
</dbReference>
<organism evidence="1 2">
    <name type="scientific">Bradyrhizobium nanningense</name>
    <dbReference type="NCBI Taxonomy" id="1325118"/>
    <lineage>
        <taxon>Bacteria</taxon>
        <taxon>Pseudomonadati</taxon>
        <taxon>Pseudomonadota</taxon>
        <taxon>Alphaproteobacteria</taxon>
        <taxon>Hyphomicrobiales</taxon>
        <taxon>Nitrobacteraceae</taxon>
        <taxon>Bradyrhizobium</taxon>
    </lineage>
</organism>
<name>A0A4Q0S8S5_9BRAD</name>